<evidence type="ECO:0000256" key="6">
    <source>
        <dbReference type="ARBA" id="ARBA00022692"/>
    </source>
</evidence>
<dbReference type="VEuPathDB" id="FungiDB:SeMB42_g02235"/>
<feature type="compositionally biased region" description="Basic residues" evidence="14">
    <location>
        <begin position="110"/>
        <end position="121"/>
    </location>
</feature>
<feature type="region of interest" description="Disordered" evidence="14">
    <location>
        <begin position="72"/>
        <end position="176"/>
    </location>
</feature>
<feature type="domain" description="VASt" evidence="16">
    <location>
        <begin position="433"/>
        <end position="615"/>
    </location>
</feature>
<dbReference type="Proteomes" id="UP000320475">
    <property type="component" value="Unassembled WGS sequence"/>
</dbReference>
<feature type="region of interest" description="Disordered" evidence="14">
    <location>
        <begin position="1"/>
        <end position="55"/>
    </location>
</feature>
<dbReference type="InterPro" id="IPR001680">
    <property type="entry name" value="WD40_rpt"/>
</dbReference>
<organism evidence="17 18">
    <name type="scientific">Synchytrium endobioticum</name>
    <dbReference type="NCBI Taxonomy" id="286115"/>
    <lineage>
        <taxon>Eukaryota</taxon>
        <taxon>Fungi</taxon>
        <taxon>Fungi incertae sedis</taxon>
        <taxon>Chytridiomycota</taxon>
        <taxon>Chytridiomycota incertae sedis</taxon>
        <taxon>Chytridiomycetes</taxon>
        <taxon>Synchytriales</taxon>
        <taxon>Synchytriaceae</taxon>
        <taxon>Synchytrium</taxon>
    </lineage>
</organism>
<comment type="function">
    <text evidence="11">Required for 3'-end cleavage and polyadenylation of pre-mRNAs. Also involved in chromosome segregation where it has a role in chromosome attachment to the mitotic spindle.</text>
</comment>
<evidence type="ECO:0000313" key="17">
    <source>
        <dbReference type="EMBL" id="TPX50993.1"/>
    </source>
</evidence>
<protein>
    <recommendedName>
        <fullName evidence="12">Polyadenylation factor subunit 2</fullName>
    </recommendedName>
</protein>
<feature type="repeat" description="WD" evidence="13">
    <location>
        <begin position="1107"/>
        <end position="1138"/>
    </location>
</feature>
<evidence type="ECO:0000313" key="18">
    <source>
        <dbReference type="Proteomes" id="UP000320475"/>
    </source>
</evidence>
<proteinExistence type="inferred from homology"/>
<feature type="transmembrane region" description="Helical" evidence="15">
    <location>
        <begin position="703"/>
        <end position="724"/>
    </location>
</feature>
<dbReference type="EMBL" id="QEAM01000010">
    <property type="protein sequence ID" value="TPX50993.1"/>
    <property type="molecule type" value="Genomic_DNA"/>
</dbReference>
<feature type="compositionally biased region" description="Basic and acidic residues" evidence="14">
    <location>
        <begin position="36"/>
        <end position="46"/>
    </location>
</feature>
<feature type="compositionally biased region" description="Low complexity" evidence="14">
    <location>
        <begin position="1283"/>
        <end position="1309"/>
    </location>
</feature>
<dbReference type="PROSITE" id="PS50082">
    <property type="entry name" value="WD_REPEATS_2"/>
    <property type="match status" value="7"/>
</dbReference>
<evidence type="ECO:0000256" key="2">
    <source>
        <dbReference type="ARBA" id="ARBA00004167"/>
    </source>
</evidence>
<feature type="region of interest" description="Disordered" evidence="14">
    <location>
        <begin position="765"/>
        <end position="785"/>
    </location>
</feature>
<evidence type="ECO:0000256" key="14">
    <source>
        <dbReference type="SAM" id="MobiDB-lite"/>
    </source>
</evidence>
<accession>A0A507DHE5</accession>
<feature type="compositionally biased region" description="Low complexity" evidence="14">
    <location>
        <begin position="76"/>
        <end position="89"/>
    </location>
</feature>
<dbReference type="PANTHER" id="PTHR22836:SF0">
    <property type="entry name" value="PRE-MRNA 3' END PROCESSING PROTEIN WDR33"/>
    <property type="match status" value="1"/>
</dbReference>
<evidence type="ECO:0000256" key="4">
    <source>
        <dbReference type="ARBA" id="ARBA00022574"/>
    </source>
</evidence>
<feature type="compositionally biased region" description="Basic and acidic residues" evidence="14">
    <location>
        <begin position="93"/>
        <end position="105"/>
    </location>
</feature>
<dbReference type="InterPro" id="IPR011993">
    <property type="entry name" value="PH-like_dom_sf"/>
</dbReference>
<evidence type="ECO:0000256" key="1">
    <source>
        <dbReference type="ARBA" id="ARBA00004123"/>
    </source>
</evidence>
<feature type="repeat" description="WD" evidence="13">
    <location>
        <begin position="1058"/>
        <end position="1090"/>
    </location>
</feature>
<sequence>MADTERTSPLKKILSLGRRRSRTPSPAAAAAEEDEMRQVETDDRNRTFLSADDPPETAIPLNTYLMVGDGMAVTETPPSSSTLLPSTLSQMQLHREHSTNRERGRLFGSLRRKHRKHKKRSVSVDSNNVDTTLTRRNSSESTASLHDEHHEDADSSADDDSIASENDNNQFRSRFPDLTPDETLVDSFVCALAKQGMLPLQGRMYISQSHVCFYSVLTNRIAIDFVEIEAVERRSVVGVVKNSIEINAGSQKYFFTSFLSRDQAFDTIVKVWELTKRRLNTKAIPPTIILTSPAQIPATQVLTAAGETPPTGCPQGGSVPSVPTEQFDGDAGSNGNIGNSNTIPRLRKDGASVRDNGIKSLPRRSRAKSDSNGSAPKDTTDNYSNSWITHAHVTGGLLTPPRSRKPSYANIHKPAGIKTEPKYYQSCPCTLGGEKIYLDKEYNISLNDAWMLLYGNREGFLADFLQKARKCSAISCSQWREEGADSPLIDIERLPVGPTVFEVQTNWSQAMEYTMGLSGGIPFTPKSTVAKITSNIVSKGDTYICVLSSSQTPDVPMGSTFMIVGRCCITQTGSSKCRIREASEIRFTKSAVGMLKGTVESNAQTGLRAHAEDLDAYLTSWSMAHGVKSTSPATTKSAPSSPSLSPLPVDSNHLERYESHNIGKVHPNSPISNENISSSTTRLPTLFSLVERVSSSIINSKTLMAIMALLFLFFAVFMMFGMWIQLLGIAGMQGGPRGAGIPRDHSNNRTNDVVMSDLPPGYRRYGGATGQFNPNQPIEKRQRKSMQRRTIDYFNGMMRTMELRTWQRGRREYYALQPDPNHLVNLLSPPMYPHNPTTSVPTKYIHTSTNKVRCPINVVKWTPDGRRLVTGAQSGEFTLWNGLTFNFETILQAHDSAIRSMTWSHNDTWLVTADQQGIIKYWQSNMNNLKMFQGHREAIRDLAFSPTDQKFVSCSDDSTAKIWTFESATEERVLAGHGWDVKCCDWHPTKALIVTGSKDNLVKLWDPKTGKNLATLHGHKNTISSAKFNRNENWLLTGSRDHACRIFDIRNLKEVQMVRAHKKDVTCVQWHPFHETEFATGGADGCINFWVVGTDFHIGGLEYAHEAQGQPTQIWTLDWHPLGHVLVSGSNDHTTRFWTRNRVGEPMLDRFGYGYRAEGTWVPGVFGRVPGAPAPQIVLPGGVKVETEKSSQEEDEDEELPLPGLRNRPSNISNEFRLPGLGGGGGQRSSTLSSTGSGPASRRTNNSRSRTFGPGSSGRRRDDDDDDYTDEGRNKGAQPLPPHLQLQQAQMQIQQQFARFQQERQQQYH</sequence>
<evidence type="ECO:0000256" key="11">
    <source>
        <dbReference type="ARBA" id="ARBA00025498"/>
    </source>
</evidence>
<feature type="repeat" description="WD" evidence="13">
    <location>
        <begin position="932"/>
        <end position="973"/>
    </location>
</feature>
<keyword evidence="9 15" id="KW-0472">Membrane</keyword>
<feature type="repeat" description="WD" evidence="13">
    <location>
        <begin position="856"/>
        <end position="881"/>
    </location>
</feature>
<keyword evidence="4 13" id="KW-0853">WD repeat</keyword>
<dbReference type="CDD" id="cd13220">
    <property type="entry name" value="PH-GRAM_GRAMDC"/>
    <property type="match status" value="1"/>
</dbReference>
<feature type="compositionally biased region" description="Low complexity" evidence="14">
    <location>
        <begin position="1228"/>
        <end position="1251"/>
    </location>
</feature>
<dbReference type="GO" id="GO:0016020">
    <property type="term" value="C:membrane"/>
    <property type="evidence" value="ECO:0007669"/>
    <property type="project" value="UniProtKB-SubCell"/>
</dbReference>
<feature type="repeat" description="WD" evidence="13">
    <location>
        <begin position="891"/>
        <end position="923"/>
    </location>
</feature>
<evidence type="ECO:0000256" key="15">
    <source>
        <dbReference type="SAM" id="Phobius"/>
    </source>
</evidence>
<comment type="caution">
    <text evidence="17">The sequence shown here is derived from an EMBL/GenBank/DDBJ whole genome shotgun (WGS) entry which is preliminary data.</text>
</comment>
<feature type="compositionally biased region" description="Polar residues" evidence="14">
    <location>
        <begin position="123"/>
        <end position="144"/>
    </location>
</feature>
<dbReference type="Pfam" id="PF00400">
    <property type="entry name" value="WD40"/>
    <property type="match status" value="6"/>
</dbReference>
<evidence type="ECO:0000256" key="8">
    <source>
        <dbReference type="ARBA" id="ARBA00022989"/>
    </source>
</evidence>
<feature type="region of interest" description="Disordered" evidence="14">
    <location>
        <begin position="304"/>
        <end position="384"/>
    </location>
</feature>
<feature type="repeat" description="WD" evidence="13">
    <location>
        <begin position="974"/>
        <end position="1015"/>
    </location>
</feature>
<dbReference type="PROSITE" id="PS50294">
    <property type="entry name" value="WD_REPEATS_REGION"/>
    <property type="match status" value="6"/>
</dbReference>
<reference evidence="17 18" key="1">
    <citation type="journal article" date="2019" name="Sci. Rep.">
        <title>Comparative genomics of chytrid fungi reveal insights into the obligate biotrophic and pathogenic lifestyle of Synchytrium endobioticum.</title>
        <authorList>
            <person name="van de Vossenberg B.T.L.H."/>
            <person name="Warris S."/>
            <person name="Nguyen H.D.T."/>
            <person name="van Gent-Pelzer M.P.E."/>
            <person name="Joly D.L."/>
            <person name="van de Geest H.C."/>
            <person name="Bonants P.J.M."/>
            <person name="Smith D.S."/>
            <person name="Levesque C.A."/>
            <person name="van der Lee T.A.J."/>
        </authorList>
    </citation>
    <scope>NUCLEOTIDE SEQUENCE [LARGE SCALE GENOMIC DNA]</scope>
    <source>
        <strain evidence="17 18">LEV6574</strain>
    </source>
</reference>
<evidence type="ECO:0000256" key="5">
    <source>
        <dbReference type="ARBA" id="ARBA00022664"/>
    </source>
</evidence>
<evidence type="ECO:0000256" key="7">
    <source>
        <dbReference type="ARBA" id="ARBA00022737"/>
    </source>
</evidence>
<dbReference type="InterPro" id="IPR031968">
    <property type="entry name" value="VASt"/>
</dbReference>
<evidence type="ECO:0000256" key="9">
    <source>
        <dbReference type="ARBA" id="ARBA00023136"/>
    </source>
</evidence>
<keyword evidence="10" id="KW-0539">Nucleus</keyword>
<dbReference type="FunFam" id="2.130.10.10:FF:000069">
    <property type="entry name" value="WD repeat domain 33"/>
    <property type="match status" value="1"/>
</dbReference>
<dbReference type="CDD" id="cd00200">
    <property type="entry name" value="WD40"/>
    <property type="match status" value="1"/>
</dbReference>
<dbReference type="SUPFAM" id="SSF50978">
    <property type="entry name" value="WD40 repeat-like"/>
    <property type="match status" value="1"/>
</dbReference>
<dbReference type="Gene3D" id="2.130.10.10">
    <property type="entry name" value="YVTN repeat-like/Quinoprotein amine dehydrogenase"/>
    <property type="match status" value="3"/>
</dbReference>
<dbReference type="PROSITE" id="PS51778">
    <property type="entry name" value="VAST"/>
    <property type="match status" value="1"/>
</dbReference>
<dbReference type="InterPro" id="IPR004182">
    <property type="entry name" value="GRAM"/>
</dbReference>
<dbReference type="Gene3D" id="2.30.29.30">
    <property type="entry name" value="Pleckstrin-homology domain (PH domain)/Phosphotyrosine-binding domain (PTB)"/>
    <property type="match status" value="1"/>
</dbReference>
<dbReference type="GO" id="GO:0031124">
    <property type="term" value="P:mRNA 3'-end processing"/>
    <property type="evidence" value="ECO:0007669"/>
    <property type="project" value="InterPro"/>
</dbReference>
<feature type="repeat" description="WD" evidence="13">
    <location>
        <begin position="1016"/>
        <end position="1057"/>
    </location>
</feature>
<evidence type="ECO:0000256" key="10">
    <source>
        <dbReference type="ARBA" id="ARBA00023242"/>
    </source>
</evidence>
<dbReference type="InterPro" id="IPR015943">
    <property type="entry name" value="WD40/YVTN_repeat-like_dom_sf"/>
</dbReference>
<keyword evidence="7" id="KW-0677">Repeat</keyword>
<dbReference type="Pfam" id="PF02893">
    <property type="entry name" value="GRAM"/>
    <property type="match status" value="1"/>
</dbReference>
<name>A0A507DHE5_9FUNG</name>
<dbReference type="Pfam" id="PF16016">
    <property type="entry name" value="VASt"/>
    <property type="match status" value="1"/>
</dbReference>
<gene>
    <name evidence="17" type="ORF">SeLEV6574_g00564</name>
</gene>
<dbReference type="FunFam" id="2.130.10.10:FF:000077">
    <property type="entry name" value="WD repeat domain 33"/>
    <property type="match status" value="1"/>
</dbReference>
<evidence type="ECO:0000256" key="12">
    <source>
        <dbReference type="ARBA" id="ARBA00026154"/>
    </source>
</evidence>
<comment type="subcellular location">
    <subcellularLocation>
        <location evidence="2">Membrane</location>
        <topology evidence="2">Single-pass membrane protein</topology>
    </subcellularLocation>
    <subcellularLocation>
        <location evidence="1">Nucleus</location>
    </subcellularLocation>
</comment>
<dbReference type="SMART" id="SM00568">
    <property type="entry name" value="GRAM"/>
    <property type="match status" value="1"/>
</dbReference>
<evidence type="ECO:0000259" key="16">
    <source>
        <dbReference type="PROSITE" id="PS51778"/>
    </source>
</evidence>
<dbReference type="GO" id="GO:0005847">
    <property type="term" value="C:mRNA cleavage and polyadenylation specificity factor complex"/>
    <property type="evidence" value="ECO:0007669"/>
    <property type="project" value="TreeGrafter"/>
</dbReference>
<comment type="similarity">
    <text evidence="3">Belongs to the YSP2 family.</text>
</comment>
<keyword evidence="6 15" id="KW-0812">Transmembrane</keyword>
<dbReference type="SMART" id="SM00320">
    <property type="entry name" value="WD40"/>
    <property type="match status" value="7"/>
</dbReference>
<evidence type="ECO:0000256" key="13">
    <source>
        <dbReference type="PROSITE-ProRule" id="PRU00221"/>
    </source>
</evidence>
<feature type="compositionally biased region" description="Low complexity" evidence="14">
    <location>
        <begin position="329"/>
        <end position="341"/>
    </location>
</feature>
<dbReference type="PANTHER" id="PTHR22836">
    <property type="entry name" value="WD40 REPEAT PROTEIN"/>
    <property type="match status" value="1"/>
</dbReference>
<dbReference type="InterPro" id="IPR036322">
    <property type="entry name" value="WD40_repeat_dom_sf"/>
</dbReference>
<dbReference type="InterPro" id="IPR045245">
    <property type="entry name" value="Pfs2-like"/>
</dbReference>
<keyword evidence="8 15" id="KW-1133">Transmembrane helix</keyword>
<keyword evidence="5" id="KW-0507">mRNA processing</keyword>
<feature type="region of interest" description="Disordered" evidence="14">
    <location>
        <begin position="1180"/>
        <end position="1309"/>
    </location>
</feature>
<evidence type="ECO:0000256" key="3">
    <source>
        <dbReference type="ARBA" id="ARBA00006582"/>
    </source>
</evidence>
<dbReference type="OrthoDB" id="16717at2759"/>